<organism evidence="1 2">
    <name type="scientific">Cyprinus carpio</name>
    <name type="common">Common carp</name>
    <dbReference type="NCBI Taxonomy" id="7962"/>
    <lineage>
        <taxon>Eukaryota</taxon>
        <taxon>Metazoa</taxon>
        <taxon>Chordata</taxon>
        <taxon>Craniata</taxon>
        <taxon>Vertebrata</taxon>
        <taxon>Euteleostomi</taxon>
        <taxon>Actinopterygii</taxon>
        <taxon>Neopterygii</taxon>
        <taxon>Teleostei</taxon>
        <taxon>Ostariophysi</taxon>
        <taxon>Cypriniformes</taxon>
        <taxon>Cyprinidae</taxon>
        <taxon>Cyprininae</taxon>
        <taxon>Cyprinus</taxon>
    </lineage>
</organism>
<dbReference type="AlphaFoldDB" id="A0A8C2JJK1"/>
<sequence length="112" mass="12097">MAQHNDDHVSQEPEVLRIHMQLVTVELTQAGKGALEVVQVLQAFSEGMYHLLAMGLHLGITHDSRGRGQVSKVVKEPLGPRIDNQQPAQGLGANCISVHLSPQAFDGSLLSI</sequence>
<proteinExistence type="predicted"/>
<evidence type="ECO:0000313" key="1">
    <source>
        <dbReference type="Ensembl" id="ENSCCRP00020095614.1"/>
    </source>
</evidence>
<accession>A0A8C2JJK1</accession>
<reference evidence="1" key="1">
    <citation type="submission" date="2025-08" db="UniProtKB">
        <authorList>
            <consortium name="Ensembl"/>
        </authorList>
    </citation>
    <scope>IDENTIFICATION</scope>
</reference>
<evidence type="ECO:0000313" key="2">
    <source>
        <dbReference type="Proteomes" id="UP000694701"/>
    </source>
</evidence>
<name>A0A8C2JJK1_CYPCA</name>
<protein>
    <submittedName>
        <fullName evidence="1">Uncharacterized protein</fullName>
    </submittedName>
</protein>
<dbReference type="Ensembl" id="ENSCCRT00020104554.1">
    <property type="protein sequence ID" value="ENSCCRP00020095614.1"/>
    <property type="gene ID" value="ENSCCRG00020044037.1"/>
</dbReference>
<dbReference type="Proteomes" id="UP000694701">
    <property type="component" value="Unplaced"/>
</dbReference>